<feature type="region of interest" description="Disordered" evidence="1">
    <location>
        <begin position="191"/>
        <end position="230"/>
    </location>
</feature>
<name>A0A6A6JL36_WESOR</name>
<feature type="region of interest" description="Disordered" evidence="1">
    <location>
        <begin position="315"/>
        <end position="338"/>
    </location>
</feature>
<sequence>MRSPADSADFAELSRTTDDDWDTIVEELKKRDADHLLGKFPDVENLEFVEHCDFKDNEGRNFLPYKLRLWRSETESNWVYMNYFDKKAATLTFIQEYASVEDGTSELRQEIVEGYAVGDLSMDEPLRAIQRIDDGDARKQPLRAVIKALFVAGGVITAERLLEHGSGLFYKQLISGLRVLNGLHPTIVAGRRTRREHVEDESRTESQRRVDNTEAEVPVESIDQPRRSKRAPRRFIETTPRKSRLVRIRLPNAGATRLERNASEVRDTESSYTESLGNVDQNSEMSGSDSCGSDLVNAEEVLHDLEITMRENETRLPEPRTNNHRRGGPLPEEDDEVPEEQYQHLRKLYLRKLDIARANKRIKHQLKMAQEQSKILDDLEATVTAAFDTESKGLRGSQMVKFTFRLSKSSGDDATSV</sequence>
<dbReference type="Proteomes" id="UP000800097">
    <property type="component" value="Unassembled WGS sequence"/>
</dbReference>
<evidence type="ECO:0000313" key="3">
    <source>
        <dbReference type="Proteomes" id="UP000800097"/>
    </source>
</evidence>
<keyword evidence="3" id="KW-1185">Reference proteome</keyword>
<proteinExistence type="predicted"/>
<evidence type="ECO:0000313" key="2">
    <source>
        <dbReference type="EMBL" id="KAF2277370.1"/>
    </source>
</evidence>
<feature type="compositionally biased region" description="Polar residues" evidence="1">
    <location>
        <begin position="270"/>
        <end position="291"/>
    </location>
</feature>
<evidence type="ECO:0000256" key="1">
    <source>
        <dbReference type="SAM" id="MobiDB-lite"/>
    </source>
</evidence>
<organism evidence="2 3">
    <name type="scientific">Westerdykella ornata</name>
    <dbReference type="NCBI Taxonomy" id="318751"/>
    <lineage>
        <taxon>Eukaryota</taxon>
        <taxon>Fungi</taxon>
        <taxon>Dikarya</taxon>
        <taxon>Ascomycota</taxon>
        <taxon>Pezizomycotina</taxon>
        <taxon>Dothideomycetes</taxon>
        <taxon>Pleosporomycetidae</taxon>
        <taxon>Pleosporales</taxon>
        <taxon>Sporormiaceae</taxon>
        <taxon>Westerdykella</taxon>
    </lineage>
</organism>
<dbReference type="EMBL" id="ML986490">
    <property type="protein sequence ID" value="KAF2277370.1"/>
    <property type="molecule type" value="Genomic_DNA"/>
</dbReference>
<feature type="region of interest" description="Disordered" evidence="1">
    <location>
        <begin position="257"/>
        <end position="291"/>
    </location>
</feature>
<protein>
    <submittedName>
        <fullName evidence="2">Uncharacterized protein</fullName>
    </submittedName>
</protein>
<accession>A0A6A6JL36</accession>
<dbReference type="GeneID" id="54553985"/>
<feature type="compositionally biased region" description="Basic and acidic residues" evidence="1">
    <location>
        <begin position="196"/>
        <end position="212"/>
    </location>
</feature>
<dbReference type="RefSeq" id="XP_033654909.1">
    <property type="nucleotide sequence ID" value="XM_033800810.1"/>
</dbReference>
<feature type="compositionally biased region" description="Basic and acidic residues" evidence="1">
    <location>
        <begin position="257"/>
        <end position="269"/>
    </location>
</feature>
<dbReference type="AlphaFoldDB" id="A0A6A6JL36"/>
<reference evidence="2" key="1">
    <citation type="journal article" date="2020" name="Stud. Mycol.">
        <title>101 Dothideomycetes genomes: a test case for predicting lifestyles and emergence of pathogens.</title>
        <authorList>
            <person name="Haridas S."/>
            <person name="Albert R."/>
            <person name="Binder M."/>
            <person name="Bloem J."/>
            <person name="Labutti K."/>
            <person name="Salamov A."/>
            <person name="Andreopoulos B."/>
            <person name="Baker S."/>
            <person name="Barry K."/>
            <person name="Bills G."/>
            <person name="Bluhm B."/>
            <person name="Cannon C."/>
            <person name="Castanera R."/>
            <person name="Culley D."/>
            <person name="Daum C."/>
            <person name="Ezra D."/>
            <person name="Gonzalez J."/>
            <person name="Henrissat B."/>
            <person name="Kuo A."/>
            <person name="Liang C."/>
            <person name="Lipzen A."/>
            <person name="Lutzoni F."/>
            <person name="Magnuson J."/>
            <person name="Mondo S."/>
            <person name="Nolan M."/>
            <person name="Ohm R."/>
            <person name="Pangilinan J."/>
            <person name="Park H.-J."/>
            <person name="Ramirez L."/>
            <person name="Alfaro M."/>
            <person name="Sun H."/>
            <person name="Tritt A."/>
            <person name="Yoshinaga Y."/>
            <person name="Zwiers L.-H."/>
            <person name="Turgeon B."/>
            <person name="Goodwin S."/>
            <person name="Spatafora J."/>
            <person name="Crous P."/>
            <person name="Grigoriev I."/>
        </authorList>
    </citation>
    <scope>NUCLEOTIDE SEQUENCE</scope>
    <source>
        <strain evidence="2">CBS 379.55</strain>
    </source>
</reference>
<gene>
    <name evidence="2" type="ORF">EI97DRAFT_457397</name>
</gene>